<accession>I1ICA1</accession>
<reference evidence="6" key="3">
    <citation type="submission" date="2018-08" db="UniProtKB">
        <authorList>
            <consortium name="EnsemblPlants"/>
        </authorList>
    </citation>
    <scope>IDENTIFICATION</scope>
    <source>
        <strain evidence="6">cv. Bd21</strain>
    </source>
</reference>
<dbReference type="HOGENOM" id="CLU_027239_0_3_1"/>
<organism evidence="5">
    <name type="scientific">Brachypodium distachyon</name>
    <name type="common">Purple false brome</name>
    <name type="synonym">Trachynia distachya</name>
    <dbReference type="NCBI Taxonomy" id="15368"/>
    <lineage>
        <taxon>Eukaryota</taxon>
        <taxon>Viridiplantae</taxon>
        <taxon>Streptophyta</taxon>
        <taxon>Embryophyta</taxon>
        <taxon>Tracheophyta</taxon>
        <taxon>Spermatophyta</taxon>
        <taxon>Magnoliopsida</taxon>
        <taxon>Liliopsida</taxon>
        <taxon>Poales</taxon>
        <taxon>Poaceae</taxon>
        <taxon>BOP clade</taxon>
        <taxon>Pooideae</taxon>
        <taxon>Stipodae</taxon>
        <taxon>Brachypodieae</taxon>
        <taxon>Brachypodium</taxon>
    </lineage>
</organism>
<dbReference type="GO" id="GO:0005737">
    <property type="term" value="C:cytoplasm"/>
    <property type="evidence" value="ECO:0000318"/>
    <property type="project" value="GO_Central"/>
</dbReference>
<dbReference type="OrthoDB" id="205623at2759"/>
<dbReference type="EC" id="2.8.2.-" evidence="3"/>
<evidence type="ECO:0000259" key="4">
    <source>
        <dbReference type="Pfam" id="PF00685"/>
    </source>
</evidence>
<dbReference type="InterPro" id="IPR027417">
    <property type="entry name" value="P-loop_NTPase"/>
</dbReference>
<dbReference type="OMA" id="DTPYHRH"/>
<proteinExistence type="inferred from homology"/>
<comment type="similarity">
    <text evidence="1 3">Belongs to the sulfotransferase 1 family.</text>
</comment>
<dbReference type="InterPro" id="IPR000863">
    <property type="entry name" value="Sulfotransferase_dom"/>
</dbReference>
<dbReference type="GeneID" id="100836782"/>
<dbReference type="RefSeq" id="XP_010236840.1">
    <property type="nucleotide sequence ID" value="XM_010238538.3"/>
</dbReference>
<evidence type="ECO:0000256" key="1">
    <source>
        <dbReference type="ARBA" id="ARBA00005771"/>
    </source>
</evidence>
<dbReference type="eggNOG" id="KOG1584">
    <property type="taxonomic scope" value="Eukaryota"/>
</dbReference>
<dbReference type="AlphaFoldDB" id="I1ICA1"/>
<sequence>MAAPSPRASDAKSHEEIYEDARQVVSTYETVPTGIVMDYHRHPDGWYMALPVMVGAVVAQQHFEARGTDVLLATIPKAGTTWIKALLYAAANRTNDDNSSSYLFQQLASHNSHQLVPFLETQLYTKDQIPDLSSLPSPRLFATHIPAGSLPASVAASGCKVVYLFREPKDCFVSLWHFMNTLTPWDMDEAVGRFCDGVSPYGPFWEHALGYWRWHVENPGQVLFLTYEELTVDTLGQLKRLAEFIGRPFTAEEQEAGVDRDIVEACAMGSMVKQEVNRSGTTQIMEMQMPNEFFRRGLVGDWHNYLTPEMAGRIDEVTKSKFQGSGLMLPKEI</sequence>
<keyword evidence="7" id="KW-1185">Reference proteome</keyword>
<reference evidence="5" key="2">
    <citation type="submission" date="2017-06" db="EMBL/GenBank/DDBJ databases">
        <title>WGS assembly of Brachypodium distachyon.</title>
        <authorList>
            <consortium name="The International Brachypodium Initiative"/>
            <person name="Lucas S."/>
            <person name="Harmon-Smith M."/>
            <person name="Lail K."/>
            <person name="Tice H."/>
            <person name="Grimwood J."/>
            <person name="Bruce D."/>
            <person name="Barry K."/>
            <person name="Shu S."/>
            <person name="Lindquist E."/>
            <person name="Wang M."/>
            <person name="Pitluck S."/>
            <person name="Vogel J.P."/>
            <person name="Garvin D.F."/>
            <person name="Mockler T.C."/>
            <person name="Schmutz J."/>
            <person name="Rokhsar D."/>
            <person name="Bevan M.W."/>
        </authorList>
    </citation>
    <scope>NUCLEOTIDE SEQUENCE</scope>
    <source>
        <strain evidence="5">Bd21</strain>
    </source>
</reference>
<dbReference type="Gramene" id="KQK00632">
    <property type="protein sequence ID" value="KQK00632"/>
    <property type="gene ID" value="BRADI_3g50760v3"/>
</dbReference>
<evidence type="ECO:0000313" key="6">
    <source>
        <dbReference type="EnsemblPlants" id="KQK00632"/>
    </source>
</evidence>
<dbReference type="EnsemblPlants" id="KQK00632">
    <property type="protein sequence ID" value="KQK00632"/>
    <property type="gene ID" value="BRADI_3g50760v3"/>
</dbReference>
<dbReference type="Proteomes" id="UP000008810">
    <property type="component" value="Chromosome 3"/>
</dbReference>
<keyword evidence="2 3" id="KW-0808">Transferase</keyword>
<evidence type="ECO:0000313" key="7">
    <source>
        <dbReference type="Proteomes" id="UP000008810"/>
    </source>
</evidence>
<dbReference type="SUPFAM" id="SSF52540">
    <property type="entry name" value="P-loop containing nucleoside triphosphate hydrolases"/>
    <property type="match status" value="1"/>
</dbReference>
<dbReference type="EMBL" id="CM000882">
    <property type="protein sequence ID" value="KQK00632.1"/>
    <property type="molecule type" value="Genomic_DNA"/>
</dbReference>
<dbReference type="PANTHER" id="PTHR11783">
    <property type="entry name" value="SULFOTRANSFERASE SULT"/>
    <property type="match status" value="1"/>
</dbReference>
<protein>
    <recommendedName>
        <fullName evidence="3">Sulfotransferase</fullName>
        <ecNumber evidence="3">2.8.2.-</ecNumber>
    </recommendedName>
</protein>
<dbReference type="KEGG" id="bdi:100836782"/>
<evidence type="ECO:0000313" key="5">
    <source>
        <dbReference type="EMBL" id="KQK00632.1"/>
    </source>
</evidence>
<gene>
    <name evidence="6" type="primary">LOC100836782</name>
    <name evidence="5" type="ORF">BRADI_3g50760v3</name>
</gene>
<dbReference type="GO" id="GO:0051923">
    <property type="term" value="P:sulfation"/>
    <property type="evidence" value="ECO:0000318"/>
    <property type="project" value="GO_Central"/>
</dbReference>
<name>I1ICA1_BRADI</name>
<dbReference type="Gene3D" id="3.40.50.300">
    <property type="entry name" value="P-loop containing nucleotide triphosphate hydrolases"/>
    <property type="match status" value="1"/>
</dbReference>
<dbReference type="Pfam" id="PF00685">
    <property type="entry name" value="Sulfotransfer_1"/>
    <property type="match status" value="1"/>
</dbReference>
<feature type="domain" description="Sulfotransferase" evidence="4">
    <location>
        <begin position="68"/>
        <end position="326"/>
    </location>
</feature>
<reference evidence="5 6" key="1">
    <citation type="journal article" date="2010" name="Nature">
        <title>Genome sequencing and analysis of the model grass Brachypodium distachyon.</title>
        <authorList>
            <consortium name="International Brachypodium Initiative"/>
        </authorList>
    </citation>
    <scope>NUCLEOTIDE SEQUENCE [LARGE SCALE GENOMIC DNA]</scope>
    <source>
        <strain evidence="5">Bd21</strain>
        <strain evidence="6">cv. Bd21</strain>
    </source>
</reference>
<evidence type="ECO:0000256" key="2">
    <source>
        <dbReference type="ARBA" id="ARBA00022679"/>
    </source>
</evidence>
<evidence type="ECO:0000256" key="3">
    <source>
        <dbReference type="RuleBase" id="RU361155"/>
    </source>
</evidence>
<dbReference type="GO" id="GO:0008146">
    <property type="term" value="F:sulfotransferase activity"/>
    <property type="evidence" value="ECO:0000318"/>
    <property type="project" value="GO_Central"/>
</dbReference>